<reference evidence="1" key="2">
    <citation type="journal article" date="2022" name="Microb. Genom.">
        <title>A chromosome-scale genome assembly of the tomato pathogen Cladosporium fulvum reveals a compartmentalized genome architecture and the presence of a dispensable chromosome.</title>
        <authorList>
            <person name="Zaccaron A.Z."/>
            <person name="Chen L.H."/>
            <person name="Samaras A."/>
            <person name="Stergiopoulos I."/>
        </authorList>
    </citation>
    <scope>NUCLEOTIDE SEQUENCE</scope>
    <source>
        <strain evidence="1">Race5_Kim</strain>
    </source>
</reference>
<keyword evidence="2" id="KW-1185">Reference proteome</keyword>
<dbReference type="InterPro" id="IPR021848">
    <property type="entry name" value="HODM_asu-like"/>
</dbReference>
<dbReference type="Pfam" id="PF11927">
    <property type="entry name" value="HODM_asu-like"/>
    <property type="match status" value="1"/>
</dbReference>
<dbReference type="RefSeq" id="XP_047761986.1">
    <property type="nucleotide sequence ID" value="XM_047904994.1"/>
</dbReference>
<dbReference type="Proteomes" id="UP000756132">
    <property type="component" value="Chromosome 5"/>
</dbReference>
<dbReference type="AlphaFoldDB" id="A0A9Q8LHS9"/>
<dbReference type="OrthoDB" id="5043642at2759"/>
<evidence type="ECO:0000313" key="2">
    <source>
        <dbReference type="Proteomes" id="UP000756132"/>
    </source>
</evidence>
<organism evidence="1 2">
    <name type="scientific">Passalora fulva</name>
    <name type="common">Tomato leaf mold</name>
    <name type="synonym">Cladosporium fulvum</name>
    <dbReference type="NCBI Taxonomy" id="5499"/>
    <lineage>
        <taxon>Eukaryota</taxon>
        <taxon>Fungi</taxon>
        <taxon>Dikarya</taxon>
        <taxon>Ascomycota</taxon>
        <taxon>Pezizomycotina</taxon>
        <taxon>Dothideomycetes</taxon>
        <taxon>Dothideomycetidae</taxon>
        <taxon>Mycosphaerellales</taxon>
        <taxon>Mycosphaerellaceae</taxon>
        <taxon>Fulvia</taxon>
    </lineage>
</organism>
<accession>A0A9Q8LHS9</accession>
<dbReference type="EMBL" id="CP090167">
    <property type="protein sequence ID" value="UJO17620.1"/>
    <property type="molecule type" value="Genomic_DNA"/>
</dbReference>
<protein>
    <submittedName>
        <fullName evidence="1">Uncharacterized protein</fullName>
    </submittedName>
</protein>
<sequence length="129" mass="15074">MGDHVTATGFSVEDIELLGDLPDYARLSGIPLPKAYTNFKIDHALPRPYRPFRWGYFQNMSLSKMEPDWWFELNRDYGETIKYRQALFGERGPRVLQTLPGCELAAKELMEMALQFLCARYPNLFYLDQ</sequence>
<gene>
    <name evidence="1" type="ORF">CLAFUR5_05846</name>
</gene>
<name>A0A9Q8LHS9_PASFU</name>
<evidence type="ECO:0000313" key="1">
    <source>
        <dbReference type="EMBL" id="UJO17620.1"/>
    </source>
</evidence>
<reference evidence="1" key="1">
    <citation type="submission" date="2021-12" db="EMBL/GenBank/DDBJ databases">
        <authorList>
            <person name="Zaccaron A."/>
            <person name="Stergiopoulos I."/>
        </authorList>
    </citation>
    <scope>NUCLEOTIDE SEQUENCE</scope>
    <source>
        <strain evidence="1">Race5_Kim</strain>
    </source>
</reference>
<proteinExistence type="predicted"/>
<dbReference type="GeneID" id="71985724"/>
<dbReference type="KEGG" id="ffu:CLAFUR5_05846"/>